<dbReference type="InterPro" id="IPR001563">
    <property type="entry name" value="Peptidase_S10"/>
</dbReference>
<dbReference type="Proteomes" id="UP000824596">
    <property type="component" value="Unassembled WGS sequence"/>
</dbReference>
<dbReference type="EMBL" id="JAIZPD010000007">
    <property type="protein sequence ID" value="KAH0961779.1"/>
    <property type="molecule type" value="Genomic_DNA"/>
</dbReference>
<evidence type="ECO:0000313" key="8">
    <source>
        <dbReference type="Proteomes" id="UP000824596"/>
    </source>
</evidence>
<evidence type="ECO:0000256" key="6">
    <source>
        <dbReference type="RuleBase" id="RU361156"/>
    </source>
</evidence>
<dbReference type="GeneID" id="68355988"/>
<keyword evidence="8" id="KW-1185">Reference proteome</keyword>
<keyword evidence="3 6" id="KW-0645">Protease</keyword>
<dbReference type="RefSeq" id="XP_044719292.1">
    <property type="nucleotide sequence ID" value="XM_044865330.1"/>
</dbReference>
<keyword evidence="2 6" id="KW-0121">Carboxypeptidase</keyword>
<dbReference type="InterPro" id="IPR018202">
    <property type="entry name" value="Ser_caboxypep_ser_AS"/>
</dbReference>
<dbReference type="GO" id="GO:0006508">
    <property type="term" value="P:proteolysis"/>
    <property type="evidence" value="ECO:0007669"/>
    <property type="project" value="UniProtKB-KW"/>
</dbReference>
<keyword evidence="6" id="KW-0732">Signal</keyword>
<organism evidence="7 8">
    <name type="scientific">Hirsutella rhossiliensis</name>
    <dbReference type="NCBI Taxonomy" id="111463"/>
    <lineage>
        <taxon>Eukaryota</taxon>
        <taxon>Fungi</taxon>
        <taxon>Dikarya</taxon>
        <taxon>Ascomycota</taxon>
        <taxon>Pezizomycotina</taxon>
        <taxon>Sordariomycetes</taxon>
        <taxon>Hypocreomycetidae</taxon>
        <taxon>Hypocreales</taxon>
        <taxon>Ophiocordycipitaceae</taxon>
        <taxon>Hirsutella</taxon>
    </lineage>
</organism>
<feature type="chain" id="PRO_5040542886" description="Carboxypeptidase" evidence="6">
    <location>
        <begin position="19"/>
        <end position="479"/>
    </location>
</feature>
<evidence type="ECO:0000256" key="5">
    <source>
        <dbReference type="ARBA" id="ARBA00023180"/>
    </source>
</evidence>
<gene>
    <name evidence="7" type="ORF">HRG_06859</name>
</gene>
<feature type="signal peptide" evidence="6">
    <location>
        <begin position="1"/>
        <end position="18"/>
    </location>
</feature>
<keyword evidence="4 6" id="KW-0378">Hydrolase</keyword>
<evidence type="ECO:0000256" key="3">
    <source>
        <dbReference type="ARBA" id="ARBA00022670"/>
    </source>
</evidence>
<evidence type="ECO:0000256" key="2">
    <source>
        <dbReference type="ARBA" id="ARBA00022645"/>
    </source>
</evidence>
<reference evidence="7" key="1">
    <citation type="submission" date="2021-09" db="EMBL/GenBank/DDBJ databases">
        <title>A high-quality genome of the endoparasitic fungus Hirsutella rhossiliensis with a comparison of Hirsutella genomes reveals transposable elements contributing to genome size variation.</title>
        <authorList>
            <person name="Lin R."/>
            <person name="Jiao Y."/>
            <person name="Sun X."/>
            <person name="Ling J."/>
            <person name="Xie B."/>
            <person name="Cheng X."/>
        </authorList>
    </citation>
    <scope>NUCLEOTIDE SEQUENCE</scope>
    <source>
        <strain evidence="7">HR02</strain>
    </source>
</reference>
<sequence>MLRTVFLTLVVLVGYGAAVSVDVPEGPLSPGRTNVARRYLSAKTQQFLVNGSAIPEVDFDIGESFAGLLPISNSTTSSLFFWFFPSENPEASEEITIWLNGGPGDSGMLGMLQGNGPFLWQPGTRRPVRNPYSWTNLTNVVYMDQPVGTGFSPGPGAVKDVDDIAEQFVTWFENFVQTFDLRRKVFITGESYAGHMIPYIASRMLDRNDIAYLQVKGIQIINSLINGYDVLQQAPAVAALNHYRSVFGLDETLVSSFNARADECGYSKFLFEALTYPPQDSFPAVPDHGRPGCNIWSNILTAAFQVNPCFNVYHLTDSCPKLWDVMQDGSDNYFNRPDVQKILNVPTTEYKPHGGFTWQGNPGKDALGPMPSSWGPLRSVIERTNNTMITHGLLDYLLLVNGTLTTIQNMTWNGARGFQRRPTEPFIVPDDGAGLQGTAHTERGLTFTSVSFGGHAMSQYVPAAAYRQLEFLLGRIQTL</sequence>
<proteinExistence type="inferred from homology"/>
<protein>
    <recommendedName>
        <fullName evidence="6">Carboxypeptidase</fullName>
        <ecNumber evidence="6">3.4.16.-</ecNumber>
    </recommendedName>
</protein>
<dbReference type="Pfam" id="PF00450">
    <property type="entry name" value="Peptidase_S10"/>
    <property type="match status" value="1"/>
</dbReference>
<dbReference type="GO" id="GO:0004185">
    <property type="term" value="F:serine-type carboxypeptidase activity"/>
    <property type="evidence" value="ECO:0007669"/>
    <property type="project" value="UniProtKB-UniRule"/>
</dbReference>
<dbReference type="SUPFAM" id="SSF53474">
    <property type="entry name" value="alpha/beta-Hydrolases"/>
    <property type="match status" value="1"/>
</dbReference>
<dbReference type="PROSITE" id="PS00131">
    <property type="entry name" value="CARBOXYPEPT_SER_SER"/>
    <property type="match status" value="1"/>
</dbReference>
<comment type="similarity">
    <text evidence="1 6">Belongs to the peptidase S10 family.</text>
</comment>
<dbReference type="PANTHER" id="PTHR11802:SF116">
    <property type="entry name" value="CARBOXYPEPTIDASE"/>
    <property type="match status" value="1"/>
</dbReference>
<evidence type="ECO:0000256" key="4">
    <source>
        <dbReference type="ARBA" id="ARBA00022801"/>
    </source>
</evidence>
<dbReference type="AlphaFoldDB" id="A0A9P8MV88"/>
<dbReference type="InterPro" id="IPR029058">
    <property type="entry name" value="AB_hydrolase_fold"/>
</dbReference>
<evidence type="ECO:0000313" key="7">
    <source>
        <dbReference type="EMBL" id="KAH0961779.1"/>
    </source>
</evidence>
<accession>A0A9P8MV88</accession>
<evidence type="ECO:0000256" key="1">
    <source>
        <dbReference type="ARBA" id="ARBA00009431"/>
    </source>
</evidence>
<dbReference type="PANTHER" id="PTHR11802">
    <property type="entry name" value="SERINE PROTEASE FAMILY S10 SERINE CARBOXYPEPTIDASE"/>
    <property type="match status" value="1"/>
</dbReference>
<comment type="caution">
    <text evidence="7">The sequence shown here is derived from an EMBL/GenBank/DDBJ whole genome shotgun (WGS) entry which is preliminary data.</text>
</comment>
<dbReference type="EC" id="3.4.16.-" evidence="6"/>
<dbReference type="Gene3D" id="3.40.50.1820">
    <property type="entry name" value="alpha/beta hydrolase"/>
    <property type="match status" value="1"/>
</dbReference>
<dbReference type="PRINTS" id="PR00724">
    <property type="entry name" value="CRBOXYPTASEC"/>
</dbReference>
<name>A0A9P8MV88_9HYPO</name>
<keyword evidence="5" id="KW-0325">Glycoprotein</keyword>
<dbReference type="OrthoDB" id="443318at2759"/>